<dbReference type="Pfam" id="PF03992">
    <property type="entry name" value="ABM"/>
    <property type="match status" value="1"/>
</dbReference>
<comment type="similarity">
    <text evidence="1">Belongs to the TRAP family.</text>
</comment>
<evidence type="ECO:0000313" key="6">
    <source>
        <dbReference type="Proteomes" id="UP000218335"/>
    </source>
</evidence>
<name>A0A2A4H0M0_9STAP</name>
<feature type="domain" description="ABM" evidence="4">
    <location>
        <begin position="44"/>
        <end position="133"/>
    </location>
</feature>
<evidence type="ECO:0000259" key="4">
    <source>
        <dbReference type="PROSITE" id="PS51725"/>
    </source>
</evidence>
<accession>A0A2A4H0M0</accession>
<organism evidence="5 6">
    <name type="scientific">Staphylococcus delphini</name>
    <dbReference type="NCBI Taxonomy" id="53344"/>
    <lineage>
        <taxon>Bacteria</taxon>
        <taxon>Bacillati</taxon>
        <taxon>Bacillota</taxon>
        <taxon>Bacilli</taxon>
        <taxon>Bacillales</taxon>
        <taxon>Staphylococcaceae</taxon>
        <taxon>Staphylococcus</taxon>
        <taxon>Staphylococcus intermedius group</taxon>
    </lineage>
</organism>
<evidence type="ECO:0000256" key="2">
    <source>
        <dbReference type="ARBA" id="ARBA00018486"/>
    </source>
</evidence>
<evidence type="ECO:0000256" key="1">
    <source>
        <dbReference type="ARBA" id="ARBA00009267"/>
    </source>
</evidence>
<dbReference type="PROSITE" id="PS51725">
    <property type="entry name" value="ABM"/>
    <property type="match status" value="1"/>
</dbReference>
<dbReference type="EMBL" id="MWUU01000002">
    <property type="protein sequence ID" value="PCF56928.1"/>
    <property type="molecule type" value="Genomic_DNA"/>
</dbReference>
<dbReference type="Proteomes" id="UP000218335">
    <property type="component" value="Unassembled WGS sequence"/>
</dbReference>
<evidence type="ECO:0000313" key="5">
    <source>
        <dbReference type="EMBL" id="PCF56928.1"/>
    </source>
</evidence>
<evidence type="ECO:0000256" key="3">
    <source>
        <dbReference type="ARBA" id="ARBA00032861"/>
    </source>
</evidence>
<protein>
    <recommendedName>
        <fullName evidence="2">Signal transduction protein TRAP</fullName>
    </recommendedName>
    <alternativeName>
        <fullName evidence="3">Target of RNAIII-activating protein</fullName>
    </alternativeName>
</protein>
<dbReference type="GO" id="GO:0004497">
    <property type="term" value="F:monooxygenase activity"/>
    <property type="evidence" value="ECO:0007669"/>
    <property type="project" value="UniProtKB-KW"/>
</dbReference>
<dbReference type="AlphaFoldDB" id="A0A2A4H0M0"/>
<sequence length="142" mass="16638">MILSHKDLLYQIEEDGTTVTIYKNNDAKTYTAIEATGELTPHHFCVLNYIKVDLNQSETFEERFLSRTADLNDVHGFISLRVLRPLDPQNHYVVISLWDDRKSFEEWQASEQPLNYHNQWNGALDKDIVDSELSYNIKFDTQ</sequence>
<dbReference type="SUPFAM" id="SSF54909">
    <property type="entry name" value="Dimeric alpha+beta barrel"/>
    <property type="match status" value="1"/>
</dbReference>
<keyword evidence="5" id="KW-0560">Oxidoreductase</keyword>
<dbReference type="PANTHER" id="PTHR34474:SF2">
    <property type="entry name" value="SIGNAL TRANSDUCTION PROTEIN TRAP"/>
    <property type="match status" value="1"/>
</dbReference>
<keyword evidence="5" id="KW-0503">Monooxygenase</keyword>
<dbReference type="RefSeq" id="WP_096591560.1">
    <property type="nucleotide sequence ID" value="NZ_MWRM01000008.1"/>
</dbReference>
<dbReference type="InterPro" id="IPR050404">
    <property type="entry name" value="Heme-degrading_MO"/>
</dbReference>
<proteinExistence type="inferred from homology"/>
<gene>
    <name evidence="5" type="ORF">B5C08_02510</name>
</gene>
<dbReference type="PANTHER" id="PTHR34474">
    <property type="entry name" value="SIGNAL TRANSDUCTION PROTEIN TRAP"/>
    <property type="match status" value="1"/>
</dbReference>
<comment type="caution">
    <text evidence="5">The sequence shown here is derived from an EMBL/GenBank/DDBJ whole genome shotgun (WGS) entry which is preliminary data.</text>
</comment>
<dbReference type="InterPro" id="IPR011008">
    <property type="entry name" value="Dimeric_a/b-barrel"/>
</dbReference>
<reference evidence="5 6" key="1">
    <citation type="journal article" date="2017" name="PLoS ONE">
        <title>Development of a real-time PCR for detection of Staphylococcus pseudintermedius using a novel automated comparison of whole-genome sequences.</title>
        <authorList>
            <person name="Verstappen K.M."/>
            <person name="Huijbregts L."/>
            <person name="Spaninks M."/>
            <person name="Wagenaar J.A."/>
            <person name="Fluit A.C."/>
            <person name="Duim B."/>
        </authorList>
    </citation>
    <scope>NUCLEOTIDE SEQUENCE [LARGE SCALE GENOMIC DNA]</scope>
    <source>
        <strain evidence="5 6">215070706401-1</strain>
    </source>
</reference>
<dbReference type="Gene3D" id="3.30.70.100">
    <property type="match status" value="1"/>
</dbReference>
<dbReference type="InterPro" id="IPR007138">
    <property type="entry name" value="ABM_dom"/>
</dbReference>